<dbReference type="InterPro" id="IPR029063">
    <property type="entry name" value="SAM-dependent_MTases_sf"/>
</dbReference>
<dbReference type="Pfam" id="PF08123">
    <property type="entry name" value="DOT1"/>
    <property type="match status" value="1"/>
</dbReference>
<evidence type="ECO:0000256" key="16">
    <source>
        <dbReference type="PIRSR" id="PIRSR017570-1"/>
    </source>
</evidence>
<evidence type="ECO:0000259" key="18">
    <source>
        <dbReference type="PROSITE" id="PS51569"/>
    </source>
</evidence>
<evidence type="ECO:0000256" key="3">
    <source>
        <dbReference type="ARBA" id="ARBA00012190"/>
    </source>
</evidence>
<dbReference type="EMBL" id="JAVRQU010000009">
    <property type="protein sequence ID" value="KAK5698768.1"/>
    <property type="molecule type" value="Genomic_DNA"/>
</dbReference>
<dbReference type="GO" id="GO:0006281">
    <property type="term" value="P:DNA repair"/>
    <property type="evidence" value="ECO:0007669"/>
    <property type="project" value="InterPro"/>
</dbReference>
<dbReference type="InterPro" id="IPR030445">
    <property type="entry name" value="H3-K79_meTrfase"/>
</dbReference>
<dbReference type="PIRSF" id="PIRSF017570">
    <property type="entry name" value="Histone_H3-K79_MeTrfase"/>
    <property type="match status" value="1"/>
</dbReference>
<evidence type="ECO:0000256" key="15">
    <source>
        <dbReference type="PIRNR" id="PIRNR017570"/>
    </source>
</evidence>
<dbReference type="CDD" id="cd02440">
    <property type="entry name" value="AdoMet_MTases"/>
    <property type="match status" value="1"/>
</dbReference>
<comment type="function">
    <text evidence="1 15">Histone methyltransferase that specifically trimethylates histone H3 to form H3K79me3. This methylation is required for telomere silencing and for the pachytene checkpoint during the meiotic cell cycle by allowing the recruitment of RAD9 to double strand breaks. Nucleosomes are preferred as substrate compared to free histone.</text>
</comment>
<dbReference type="GO" id="GO:0031509">
    <property type="term" value="P:subtelomeric heterochromatin formation"/>
    <property type="evidence" value="ECO:0007669"/>
    <property type="project" value="InterPro"/>
</dbReference>
<evidence type="ECO:0000313" key="20">
    <source>
        <dbReference type="Proteomes" id="UP001310594"/>
    </source>
</evidence>
<keyword evidence="7 15" id="KW-0949">S-adenosyl-L-methionine</keyword>
<keyword evidence="6 15" id="KW-0808">Transferase</keyword>
<keyword evidence="5 15" id="KW-0489">Methyltransferase</keyword>
<feature type="binding site" evidence="16">
    <location>
        <begin position="327"/>
        <end position="336"/>
    </location>
    <ligand>
        <name>S-adenosyl-L-methionine</name>
        <dbReference type="ChEBI" id="CHEBI:59789"/>
    </ligand>
</feature>
<evidence type="ECO:0000256" key="11">
    <source>
        <dbReference type="ARBA" id="ARBA00023163"/>
    </source>
</evidence>
<dbReference type="FunFam" id="3.40.50.150:FF:000033">
    <property type="entry name" value="Histone-lysine N-methyltransferase, H3 lysine-79 specific"/>
    <property type="match status" value="1"/>
</dbReference>
<name>A0AAN7WG31_9PEZI</name>
<comment type="catalytic activity">
    <reaction evidence="14 15">
        <text>L-lysyl(79)-[histone H3] + 3 S-adenosyl-L-methionine = N(6),N(6),N(6)-trimethyl-L-lysyl(79)-[histone H3] + 3 S-adenosyl-L-homocysteine + 3 H(+)</text>
        <dbReference type="Rhea" id="RHEA:60328"/>
        <dbReference type="Rhea" id="RHEA-COMP:15549"/>
        <dbReference type="Rhea" id="RHEA-COMP:15552"/>
        <dbReference type="ChEBI" id="CHEBI:15378"/>
        <dbReference type="ChEBI" id="CHEBI:29969"/>
        <dbReference type="ChEBI" id="CHEBI:57856"/>
        <dbReference type="ChEBI" id="CHEBI:59789"/>
        <dbReference type="ChEBI" id="CHEBI:61961"/>
        <dbReference type="EC" id="2.1.1.360"/>
    </reaction>
</comment>
<dbReference type="GO" id="GO:0000077">
    <property type="term" value="P:DNA damage checkpoint signaling"/>
    <property type="evidence" value="ECO:0007669"/>
    <property type="project" value="InterPro"/>
</dbReference>
<dbReference type="GO" id="GO:0140956">
    <property type="term" value="F:histone H3K79 trimethyltransferase activity"/>
    <property type="evidence" value="ECO:0007669"/>
    <property type="project" value="UniProtKB-EC"/>
</dbReference>
<accession>A0AAN7WG31</accession>
<feature type="region of interest" description="Disordered" evidence="17">
    <location>
        <begin position="25"/>
        <end position="125"/>
    </location>
</feature>
<feature type="domain" description="DOT1" evidence="18">
    <location>
        <begin position="178"/>
        <end position="499"/>
    </location>
</feature>
<gene>
    <name evidence="19" type="primary">DOT1</name>
    <name evidence="19" type="ORF">LTR97_006416</name>
</gene>
<dbReference type="Gene3D" id="1.10.260.170">
    <property type="match status" value="1"/>
</dbReference>
<dbReference type="GO" id="GO:0000786">
    <property type="term" value="C:nucleosome"/>
    <property type="evidence" value="ECO:0007669"/>
    <property type="project" value="InterPro"/>
</dbReference>
<evidence type="ECO:0000256" key="17">
    <source>
        <dbReference type="SAM" id="MobiDB-lite"/>
    </source>
</evidence>
<evidence type="ECO:0000256" key="4">
    <source>
        <dbReference type="ARBA" id="ARBA00020987"/>
    </source>
</evidence>
<evidence type="ECO:0000256" key="7">
    <source>
        <dbReference type="ARBA" id="ARBA00022691"/>
    </source>
</evidence>
<evidence type="ECO:0000313" key="19">
    <source>
        <dbReference type="EMBL" id="KAK5698768.1"/>
    </source>
</evidence>
<dbReference type="SUPFAM" id="SSF53335">
    <property type="entry name" value="S-adenosyl-L-methionine-dependent methyltransferases"/>
    <property type="match status" value="1"/>
</dbReference>
<evidence type="ECO:0000256" key="13">
    <source>
        <dbReference type="ARBA" id="ARBA00029821"/>
    </source>
</evidence>
<dbReference type="Proteomes" id="UP001310594">
    <property type="component" value="Unassembled WGS sequence"/>
</dbReference>
<dbReference type="InterPro" id="IPR021162">
    <property type="entry name" value="Dot1"/>
</dbReference>
<proteinExistence type="inferred from homology"/>
<evidence type="ECO:0000256" key="2">
    <source>
        <dbReference type="ARBA" id="ARBA00004123"/>
    </source>
</evidence>
<dbReference type="GO" id="GO:0032259">
    <property type="term" value="P:methylation"/>
    <property type="evidence" value="ECO:0007669"/>
    <property type="project" value="UniProtKB-KW"/>
</dbReference>
<feature type="binding site" evidence="16">
    <location>
        <position position="353"/>
    </location>
    <ligand>
        <name>S-adenosyl-L-methionine</name>
        <dbReference type="ChEBI" id="CHEBI:59789"/>
    </ligand>
</feature>
<keyword evidence="8" id="KW-0677">Repeat</keyword>
<dbReference type="GO" id="GO:0042393">
    <property type="term" value="F:histone binding"/>
    <property type="evidence" value="ECO:0007669"/>
    <property type="project" value="InterPro"/>
</dbReference>
<keyword evidence="10 15" id="KW-0805">Transcription regulation</keyword>
<dbReference type="EC" id="2.1.1.360" evidence="3 15"/>
<dbReference type="GO" id="GO:0005634">
    <property type="term" value="C:nucleus"/>
    <property type="evidence" value="ECO:0007669"/>
    <property type="project" value="UniProtKB-SubCell"/>
</dbReference>
<feature type="binding site" evidence="16">
    <location>
        <begin position="304"/>
        <end position="307"/>
    </location>
    <ligand>
        <name>S-adenosyl-L-methionine</name>
        <dbReference type="ChEBI" id="CHEBI:59789"/>
    </ligand>
</feature>
<evidence type="ECO:0000256" key="12">
    <source>
        <dbReference type="ARBA" id="ARBA00023242"/>
    </source>
</evidence>
<sequence length="502" mass="56522">MNWNKPVPVKGVVAKKPVIRKTTVQVAVNGSKAPASAPAPARQRDPNRFQLSQTTRRPAPTKRPSTAHARALEAVRGVKRKSATADVNQFSDEEDDSSDVGTTDSEASRKRPKSSVSSVDSLAGPRRKLVSEEAFRVPPEPLDLIHGADATSTSKYRPPFEDDGFSTVELQYPSRHRERFELKMPKRDDYEPMTDIQVTIESIVTFYFPDDLSGEYLHDDKAFHARITRAFIRHSVPEMIEIVEEFNALLKTLVEDGTVQAELRQHRSLALQWVKRILDQVYARTVSPRAEKLNNYKIGSSNVYGELMPRFVSDIFRETKLNHEQVFVDLGSGVGNVVLQAALQVGCESWGIEMQDLPCEMAAMQAAEFRARTQLWGLQTGEVHLLEGDMTKHPKVPALLQRADVILVNNQAFQPDLNDKLLNYMFLDLKPGARVVSLKPFVPIGHKMAARNVNSVVNQFVQKPLEYFSQCVSWSEQGNGTWYVATKDLGPLNRFKKQTRLE</sequence>
<dbReference type="PROSITE" id="PS51569">
    <property type="entry name" value="DOT1"/>
    <property type="match status" value="1"/>
</dbReference>
<dbReference type="InterPro" id="IPR025789">
    <property type="entry name" value="DOT1_dom"/>
</dbReference>
<keyword evidence="11 15" id="KW-0804">Transcription</keyword>
<dbReference type="AlphaFoldDB" id="A0AAN7WG31"/>
<protein>
    <recommendedName>
        <fullName evidence="4 15">Histone-lysine N-methyltransferase, H3 lysine-79 specific</fullName>
        <ecNumber evidence="3 15">2.1.1.360</ecNumber>
    </recommendedName>
    <alternativeName>
        <fullName evidence="13 15">Histone H3-K79 methyltransferase</fullName>
    </alternativeName>
</protein>
<keyword evidence="12 15" id="KW-0539">Nucleus</keyword>
<keyword evidence="9 15" id="KW-0156">Chromatin regulator</keyword>
<dbReference type="PANTHER" id="PTHR21451">
    <property type="entry name" value="HISTONE H3 METHYLTRANSFERASE"/>
    <property type="match status" value="1"/>
</dbReference>
<evidence type="ECO:0000256" key="1">
    <source>
        <dbReference type="ARBA" id="ARBA00003482"/>
    </source>
</evidence>
<dbReference type="GO" id="GO:0000781">
    <property type="term" value="C:chromosome, telomeric region"/>
    <property type="evidence" value="ECO:0007669"/>
    <property type="project" value="GOC"/>
</dbReference>
<dbReference type="Gene3D" id="3.40.50.150">
    <property type="entry name" value="Vaccinia Virus protein VP39"/>
    <property type="match status" value="1"/>
</dbReference>
<evidence type="ECO:0000256" key="8">
    <source>
        <dbReference type="ARBA" id="ARBA00022737"/>
    </source>
</evidence>
<comment type="subcellular location">
    <subcellularLocation>
        <location evidence="2 15">Nucleus</location>
    </subcellularLocation>
</comment>
<organism evidence="19 20">
    <name type="scientific">Elasticomyces elasticus</name>
    <dbReference type="NCBI Taxonomy" id="574655"/>
    <lineage>
        <taxon>Eukaryota</taxon>
        <taxon>Fungi</taxon>
        <taxon>Dikarya</taxon>
        <taxon>Ascomycota</taxon>
        <taxon>Pezizomycotina</taxon>
        <taxon>Dothideomycetes</taxon>
        <taxon>Dothideomycetidae</taxon>
        <taxon>Mycosphaerellales</taxon>
        <taxon>Teratosphaeriaceae</taxon>
        <taxon>Elasticomyces</taxon>
    </lineage>
</organism>
<comment type="caution">
    <text evidence="19">The sequence shown here is derived from an EMBL/GenBank/DDBJ whole genome shotgun (WGS) entry which is preliminary data.</text>
</comment>
<evidence type="ECO:0000256" key="14">
    <source>
        <dbReference type="ARBA" id="ARBA00047770"/>
    </source>
</evidence>
<evidence type="ECO:0000256" key="9">
    <source>
        <dbReference type="ARBA" id="ARBA00022853"/>
    </source>
</evidence>
<reference evidence="19" key="1">
    <citation type="submission" date="2023-08" db="EMBL/GenBank/DDBJ databases">
        <title>Black Yeasts Isolated from many extreme environments.</title>
        <authorList>
            <person name="Coleine C."/>
            <person name="Stajich J.E."/>
            <person name="Selbmann L."/>
        </authorList>
    </citation>
    <scope>NUCLEOTIDE SEQUENCE</scope>
    <source>
        <strain evidence="19">CCFEE 5810</strain>
    </source>
</reference>
<dbReference type="PANTHER" id="PTHR21451:SF0">
    <property type="entry name" value="HISTONE-LYSINE N-METHYLTRANSFERASE, H3 LYSINE-79 SPECIFIC"/>
    <property type="match status" value="1"/>
</dbReference>
<comment type="similarity">
    <text evidence="15">Belongs to the class I-like SAM-binding methyltransferase superfamily. DOT1 family.</text>
</comment>
<evidence type="ECO:0000256" key="10">
    <source>
        <dbReference type="ARBA" id="ARBA00023015"/>
    </source>
</evidence>
<evidence type="ECO:0000256" key="5">
    <source>
        <dbReference type="ARBA" id="ARBA00022603"/>
    </source>
</evidence>
<evidence type="ECO:0000256" key="6">
    <source>
        <dbReference type="ARBA" id="ARBA00022679"/>
    </source>
</evidence>